<sequence>MPLKHLFVGTAMLALLAGCASGPTDQGAGGYEPTEVNYQGSLPCRNCDGIALDVTLMGDETQAPEERTFTLNATYRNHPQNPPAENYAGNWETLTGTPSNPDATVYELTPDGEGQTYYFLRIDPQTLELIDPERRRFENSELLRLQRQ</sequence>
<dbReference type="RefSeq" id="WP_171702219.1">
    <property type="nucleotide sequence ID" value="NZ_JABFHI010000003.1"/>
</dbReference>
<accession>A0A7Y3TWV2</accession>
<dbReference type="PROSITE" id="PS51257">
    <property type="entry name" value="PROKAR_LIPOPROTEIN"/>
    <property type="match status" value="1"/>
</dbReference>
<feature type="chain" id="PRO_5031566674" evidence="1">
    <location>
        <begin position="21"/>
        <end position="148"/>
    </location>
</feature>
<proteinExistence type="predicted"/>
<gene>
    <name evidence="2" type="ORF">HLB35_08120</name>
</gene>
<organism evidence="2 3">
    <name type="scientific">Vreelandella azerica</name>
    <dbReference type="NCBI Taxonomy" id="2732867"/>
    <lineage>
        <taxon>Bacteria</taxon>
        <taxon>Pseudomonadati</taxon>
        <taxon>Pseudomonadota</taxon>
        <taxon>Gammaproteobacteria</taxon>
        <taxon>Oceanospirillales</taxon>
        <taxon>Halomonadaceae</taxon>
        <taxon>Vreelandella</taxon>
    </lineage>
</organism>
<dbReference type="Proteomes" id="UP000588806">
    <property type="component" value="Unassembled WGS sequence"/>
</dbReference>
<dbReference type="InterPro" id="IPR007298">
    <property type="entry name" value="Cu-R_lipoprotein_NlpE"/>
</dbReference>
<dbReference type="EMBL" id="JABFHI010000003">
    <property type="protein sequence ID" value="NOG31746.1"/>
    <property type="molecule type" value="Genomic_DNA"/>
</dbReference>
<reference evidence="2 3" key="1">
    <citation type="submission" date="2020-05" db="EMBL/GenBank/DDBJ databases">
        <authorList>
            <person name="Ruan W."/>
            <person name="Jeon C.O."/>
            <person name="Chun B.H."/>
        </authorList>
    </citation>
    <scope>NUCLEOTIDE SEQUENCE [LARGE SCALE GENOMIC DNA]</scope>
    <source>
        <strain evidence="2 3">TBZ9</strain>
    </source>
</reference>
<comment type="caution">
    <text evidence="2">The sequence shown here is derived from an EMBL/GenBank/DDBJ whole genome shotgun (WGS) entry which is preliminary data.</text>
</comment>
<reference evidence="2 3" key="2">
    <citation type="submission" date="2020-06" db="EMBL/GenBank/DDBJ databases">
        <title>Halomonas songnenensis sp. nov., a moderately halophilic bacterium isolated from saline and alkaline soils.</title>
        <authorList>
            <person name="Jiang J."/>
            <person name="Pan Y."/>
        </authorList>
    </citation>
    <scope>NUCLEOTIDE SEQUENCE [LARGE SCALE GENOMIC DNA]</scope>
    <source>
        <strain evidence="2 3">TBZ9</strain>
    </source>
</reference>
<evidence type="ECO:0000256" key="1">
    <source>
        <dbReference type="SAM" id="SignalP"/>
    </source>
</evidence>
<evidence type="ECO:0000313" key="2">
    <source>
        <dbReference type="EMBL" id="NOG31746.1"/>
    </source>
</evidence>
<name>A0A7Y3TWV2_9GAMM</name>
<evidence type="ECO:0000313" key="3">
    <source>
        <dbReference type="Proteomes" id="UP000588806"/>
    </source>
</evidence>
<dbReference type="Pfam" id="PF04170">
    <property type="entry name" value="NlpE"/>
    <property type="match status" value="1"/>
</dbReference>
<protein>
    <submittedName>
        <fullName evidence="2">Copper resistance protein</fullName>
    </submittedName>
</protein>
<dbReference type="AlphaFoldDB" id="A0A7Y3TWV2"/>
<keyword evidence="3" id="KW-1185">Reference proteome</keyword>
<keyword evidence="1" id="KW-0732">Signal</keyword>
<feature type="signal peptide" evidence="1">
    <location>
        <begin position="1"/>
        <end position="20"/>
    </location>
</feature>
<dbReference type="Gene3D" id="2.40.128.640">
    <property type="match status" value="1"/>
</dbReference>